<dbReference type="SUPFAM" id="SSF51998">
    <property type="entry name" value="PFL-like glycyl radical enzymes"/>
    <property type="match status" value="1"/>
</dbReference>
<dbReference type="Pfam" id="PF02901">
    <property type="entry name" value="PFL-like"/>
    <property type="match status" value="1"/>
</dbReference>
<feature type="non-terminal residue" evidence="2">
    <location>
        <position position="1"/>
    </location>
</feature>
<reference evidence="2" key="1">
    <citation type="journal article" date="2014" name="Front. Microbiol.">
        <title>High frequency of phylogenetically diverse reductive dehalogenase-homologous genes in deep subseafloor sedimentary metagenomes.</title>
        <authorList>
            <person name="Kawai M."/>
            <person name="Futagami T."/>
            <person name="Toyoda A."/>
            <person name="Takaki Y."/>
            <person name="Nishi S."/>
            <person name="Hori S."/>
            <person name="Arai W."/>
            <person name="Tsubouchi T."/>
            <person name="Morono Y."/>
            <person name="Uchiyama I."/>
            <person name="Ito T."/>
            <person name="Fujiyama A."/>
            <person name="Inagaki F."/>
            <person name="Takami H."/>
        </authorList>
    </citation>
    <scope>NUCLEOTIDE SEQUENCE</scope>
    <source>
        <strain evidence="2">Expedition CK06-06</strain>
    </source>
</reference>
<gene>
    <name evidence="2" type="ORF">S12H4_25354</name>
</gene>
<dbReference type="PANTHER" id="PTHR43641">
    <property type="entry name" value="FORMATE ACETYLTRANSFERASE 3-RELATED"/>
    <property type="match status" value="1"/>
</dbReference>
<dbReference type="GO" id="GO:0005829">
    <property type="term" value="C:cytosol"/>
    <property type="evidence" value="ECO:0007669"/>
    <property type="project" value="TreeGrafter"/>
</dbReference>
<dbReference type="GO" id="GO:0003824">
    <property type="term" value="F:catalytic activity"/>
    <property type="evidence" value="ECO:0007669"/>
    <property type="project" value="InterPro"/>
</dbReference>
<proteinExistence type="predicted"/>
<feature type="domain" description="PFL" evidence="1">
    <location>
        <begin position="1"/>
        <end position="75"/>
    </location>
</feature>
<feature type="non-terminal residue" evidence="2">
    <location>
        <position position="75"/>
    </location>
</feature>
<dbReference type="InterPro" id="IPR051215">
    <property type="entry name" value="GRE"/>
</dbReference>
<dbReference type="InterPro" id="IPR004184">
    <property type="entry name" value="PFL_dom"/>
</dbReference>
<evidence type="ECO:0000313" key="2">
    <source>
        <dbReference type="EMBL" id="GAI73656.1"/>
    </source>
</evidence>
<dbReference type="EMBL" id="BARW01014171">
    <property type="protein sequence ID" value="GAI73656.1"/>
    <property type="molecule type" value="Genomic_DNA"/>
</dbReference>
<evidence type="ECO:0000259" key="1">
    <source>
        <dbReference type="PROSITE" id="PS51554"/>
    </source>
</evidence>
<dbReference type="PROSITE" id="PS51554">
    <property type="entry name" value="PFL"/>
    <property type="match status" value="1"/>
</dbReference>
<sequence length="75" mass="8841">RDGRDIINELSYLFIEADRDIRLIQPDLAVRITRNTPDNFLREVCINIRERLTKPKLFNDELIIQSNLNLGMSLE</sequence>
<dbReference type="Gene3D" id="3.20.70.20">
    <property type="match status" value="1"/>
</dbReference>
<accession>X1S3C2</accession>
<dbReference type="PANTHER" id="PTHR43641:SF2">
    <property type="entry name" value="DEHYDRATASE YBIW-RELATED"/>
    <property type="match status" value="1"/>
</dbReference>
<organism evidence="2">
    <name type="scientific">marine sediment metagenome</name>
    <dbReference type="NCBI Taxonomy" id="412755"/>
    <lineage>
        <taxon>unclassified sequences</taxon>
        <taxon>metagenomes</taxon>
        <taxon>ecological metagenomes</taxon>
    </lineage>
</organism>
<name>X1S3C2_9ZZZZ</name>
<comment type="caution">
    <text evidence="2">The sequence shown here is derived from an EMBL/GenBank/DDBJ whole genome shotgun (WGS) entry which is preliminary data.</text>
</comment>
<dbReference type="AlphaFoldDB" id="X1S3C2"/>
<protein>
    <recommendedName>
        <fullName evidence="1">PFL domain-containing protein</fullName>
    </recommendedName>
</protein>